<keyword evidence="2" id="KW-1185">Reference proteome</keyword>
<evidence type="ECO:0000313" key="1">
    <source>
        <dbReference type="EMBL" id="KAL0064341.1"/>
    </source>
</evidence>
<protein>
    <recommendedName>
        <fullName evidence="3">Transcriptional regulator</fullName>
    </recommendedName>
</protein>
<organism evidence="1 2">
    <name type="scientific">Marasmius tenuissimus</name>
    <dbReference type="NCBI Taxonomy" id="585030"/>
    <lineage>
        <taxon>Eukaryota</taxon>
        <taxon>Fungi</taxon>
        <taxon>Dikarya</taxon>
        <taxon>Basidiomycota</taxon>
        <taxon>Agaricomycotina</taxon>
        <taxon>Agaricomycetes</taxon>
        <taxon>Agaricomycetidae</taxon>
        <taxon>Agaricales</taxon>
        <taxon>Marasmiineae</taxon>
        <taxon>Marasmiaceae</taxon>
        <taxon>Marasmius</taxon>
    </lineage>
</organism>
<dbReference type="Proteomes" id="UP001437256">
    <property type="component" value="Unassembled WGS sequence"/>
</dbReference>
<dbReference type="InterPro" id="IPR007396">
    <property type="entry name" value="TR_PAI2-type"/>
</dbReference>
<comment type="caution">
    <text evidence="1">The sequence shown here is derived from an EMBL/GenBank/DDBJ whole genome shotgun (WGS) entry which is preliminary data.</text>
</comment>
<dbReference type="EMBL" id="JBBXMP010000064">
    <property type="protein sequence ID" value="KAL0064341.1"/>
    <property type="molecule type" value="Genomic_DNA"/>
</dbReference>
<dbReference type="Pfam" id="PF04299">
    <property type="entry name" value="FMN_bind_2"/>
    <property type="match status" value="1"/>
</dbReference>
<dbReference type="Gene3D" id="2.30.110.10">
    <property type="entry name" value="Electron Transport, Fmn-binding Protein, Chain A"/>
    <property type="match status" value="1"/>
</dbReference>
<dbReference type="PANTHER" id="PTHR35802">
    <property type="entry name" value="PROTEASE SYNTHASE AND SPORULATION PROTEIN PAI 2"/>
    <property type="match status" value="1"/>
</dbReference>
<gene>
    <name evidence="1" type="ORF">AAF712_008787</name>
</gene>
<proteinExistence type="predicted"/>
<reference evidence="1 2" key="1">
    <citation type="submission" date="2024-05" db="EMBL/GenBank/DDBJ databases">
        <title>A draft genome resource for the thread blight pathogen Marasmius tenuissimus strain MS-2.</title>
        <authorList>
            <person name="Yulfo-Soto G.E."/>
            <person name="Baruah I.K."/>
            <person name="Amoako-Attah I."/>
            <person name="Bukari Y."/>
            <person name="Meinhardt L.W."/>
            <person name="Bailey B.A."/>
            <person name="Cohen S.P."/>
        </authorList>
    </citation>
    <scope>NUCLEOTIDE SEQUENCE [LARGE SCALE GENOMIC DNA]</scope>
    <source>
        <strain evidence="1 2">MS-2</strain>
    </source>
</reference>
<dbReference type="PANTHER" id="PTHR35802:SF1">
    <property type="entry name" value="PROTEASE SYNTHASE AND SPORULATION PROTEIN PAI 2"/>
    <property type="match status" value="1"/>
</dbReference>
<sequence>MYLRAVHAVEDLLTLRAFIRANPLGIITTAIESQKYPFLQSSHIPFFLDIKDESSPTEFGILRGHMARANPQSKALIDHFTSGSSPSPATLSQDVLILFNSPNHHYVPPAFYRETKPTTGKVVPTWNYAAAQVYGKLKVYYDSKAASTDDFLTSHTAELTRFSERELMGHGTERSEMREWEVDDSPRPYVEQLKKAIIGIEIEITSLGGKWKMSQEMSKGDRQGVIDGFRGLDTPVGKEVAAMVEERSAKKEAVEAK</sequence>
<accession>A0ABR2ZRN9</accession>
<name>A0ABR2ZRN9_9AGAR</name>
<dbReference type="InterPro" id="IPR012349">
    <property type="entry name" value="Split_barrel_FMN-bd"/>
</dbReference>
<dbReference type="SUPFAM" id="SSF50475">
    <property type="entry name" value="FMN-binding split barrel"/>
    <property type="match status" value="1"/>
</dbReference>
<evidence type="ECO:0008006" key="3">
    <source>
        <dbReference type="Google" id="ProtNLM"/>
    </source>
</evidence>
<dbReference type="PIRSF" id="PIRSF010372">
    <property type="entry name" value="PaiB"/>
    <property type="match status" value="1"/>
</dbReference>
<evidence type="ECO:0000313" key="2">
    <source>
        <dbReference type="Proteomes" id="UP001437256"/>
    </source>
</evidence>